<dbReference type="EMBL" id="MDTQ01000001">
    <property type="protein sequence ID" value="ODC02661.1"/>
    <property type="molecule type" value="Genomic_DNA"/>
</dbReference>
<dbReference type="OrthoDB" id="5293604at2"/>
<evidence type="ECO:0000256" key="1">
    <source>
        <dbReference type="ARBA" id="ARBA00022490"/>
    </source>
</evidence>
<dbReference type="AlphaFoldDB" id="A0A1E2V6Q2"/>
<evidence type="ECO:0000313" key="7">
    <source>
        <dbReference type="EMBL" id="ODC02661.1"/>
    </source>
</evidence>
<evidence type="ECO:0000313" key="8">
    <source>
        <dbReference type="Proteomes" id="UP000094291"/>
    </source>
</evidence>
<evidence type="ECO:0000256" key="5">
    <source>
        <dbReference type="HAMAP-Rule" id="MF_00765"/>
    </source>
</evidence>
<comment type="subcellular location">
    <subcellularLocation>
        <location evidence="5">Cytoplasm</location>
    </subcellularLocation>
    <text evidence="5">Associates with late stage pre-50S ribosomal subunits.</text>
</comment>
<proteinExistence type="inferred from homology"/>
<comment type="function">
    <text evidence="5">Member of a network of 50S ribosomal subunit biogenesis factors which assembles along the 30S-50S interface, preventing incorrect 23S rRNA structures from forming. Promotes peptidyl transferase center (PTC) maturation.</text>
</comment>
<dbReference type="Gene3D" id="1.10.60.30">
    <property type="entry name" value="PSPTO4464-like domains"/>
    <property type="match status" value="2"/>
</dbReference>
<dbReference type="PANTHER" id="PTHR38101">
    <property type="entry name" value="UPF0307 PROTEIN YJGA"/>
    <property type="match status" value="1"/>
</dbReference>
<dbReference type="GO" id="GO:0005829">
    <property type="term" value="C:cytosol"/>
    <property type="evidence" value="ECO:0007669"/>
    <property type="project" value="TreeGrafter"/>
</dbReference>
<accession>A0A1E2V6Q2</accession>
<feature type="compositionally biased region" description="Acidic residues" evidence="6">
    <location>
        <begin position="1"/>
        <end position="11"/>
    </location>
</feature>
<evidence type="ECO:0000256" key="6">
    <source>
        <dbReference type="SAM" id="MobiDB-lite"/>
    </source>
</evidence>
<dbReference type="RefSeq" id="WP_068997056.1">
    <property type="nucleotide sequence ID" value="NZ_MDTQ01000001.1"/>
</dbReference>
<gene>
    <name evidence="5" type="primary">darP</name>
    <name evidence="7" type="ORF">BFW38_02975</name>
</gene>
<dbReference type="SUPFAM" id="SSF158710">
    <property type="entry name" value="PSPTO4464-like"/>
    <property type="match status" value="1"/>
</dbReference>
<feature type="region of interest" description="Disordered" evidence="6">
    <location>
        <begin position="1"/>
        <end position="23"/>
    </location>
</feature>
<dbReference type="Pfam" id="PF04751">
    <property type="entry name" value="DarP"/>
    <property type="match status" value="1"/>
</dbReference>
<dbReference type="GO" id="GO:0019843">
    <property type="term" value="F:rRNA binding"/>
    <property type="evidence" value="ECO:0007669"/>
    <property type="project" value="UniProtKB-UniRule"/>
</dbReference>
<keyword evidence="8" id="KW-1185">Reference proteome</keyword>
<dbReference type="HAMAP" id="MF_00765">
    <property type="entry name" value="DarP"/>
    <property type="match status" value="1"/>
</dbReference>
<dbReference type="CDD" id="cd16331">
    <property type="entry name" value="YjgA-like"/>
    <property type="match status" value="1"/>
</dbReference>
<dbReference type="Proteomes" id="UP000094291">
    <property type="component" value="Unassembled WGS sequence"/>
</dbReference>
<keyword evidence="4 5" id="KW-0694">RNA-binding</keyword>
<keyword evidence="3 5" id="KW-0699">rRNA-binding</keyword>
<dbReference type="GO" id="GO:0043022">
    <property type="term" value="F:ribosome binding"/>
    <property type="evidence" value="ECO:0007669"/>
    <property type="project" value="UniProtKB-UniRule"/>
</dbReference>
<dbReference type="PANTHER" id="PTHR38101:SF1">
    <property type="entry name" value="UPF0307 PROTEIN YJGA"/>
    <property type="match status" value="1"/>
</dbReference>
<dbReference type="PIRSF" id="PIRSF016183">
    <property type="entry name" value="UCP016183"/>
    <property type="match status" value="1"/>
</dbReference>
<evidence type="ECO:0000256" key="3">
    <source>
        <dbReference type="ARBA" id="ARBA00022730"/>
    </source>
</evidence>
<dbReference type="NCBIfam" id="NF003593">
    <property type="entry name" value="PRK05255.1-1"/>
    <property type="match status" value="1"/>
</dbReference>
<evidence type="ECO:0000256" key="4">
    <source>
        <dbReference type="ARBA" id="ARBA00022884"/>
    </source>
</evidence>
<dbReference type="InterPro" id="IPR006839">
    <property type="entry name" value="DarP"/>
</dbReference>
<dbReference type="GO" id="GO:1902626">
    <property type="term" value="P:assembly of large subunit precursor of preribosome"/>
    <property type="evidence" value="ECO:0007669"/>
    <property type="project" value="UniProtKB-UniRule"/>
</dbReference>
<keyword evidence="2 5" id="KW-0690">Ribosome biogenesis</keyword>
<reference evidence="7 8" key="1">
    <citation type="submission" date="2016-08" db="EMBL/GenBank/DDBJ databases">
        <authorList>
            <person name="Seilhamer J.J."/>
        </authorList>
    </citation>
    <scope>NUCLEOTIDE SEQUENCE [LARGE SCALE GENOMIC DNA]</scope>
    <source>
        <strain evidence="7 8">PH27A</strain>
    </source>
</reference>
<evidence type="ECO:0000256" key="2">
    <source>
        <dbReference type="ARBA" id="ARBA00022517"/>
    </source>
</evidence>
<protein>
    <recommendedName>
        <fullName evidence="5">Dual-action ribosomal maturation protein DarP</fullName>
    </recommendedName>
    <alternativeName>
        <fullName evidence="5">Large ribosomal subunit assembly factor DarP</fullName>
    </alternativeName>
</protein>
<keyword evidence="1 5" id="KW-0963">Cytoplasm</keyword>
<organism evidence="7 8">
    <name type="scientific">Terasakiispira papahanaumokuakeensis</name>
    <dbReference type="NCBI Taxonomy" id="197479"/>
    <lineage>
        <taxon>Bacteria</taxon>
        <taxon>Pseudomonadati</taxon>
        <taxon>Pseudomonadota</taxon>
        <taxon>Gammaproteobacteria</taxon>
        <taxon>Oceanospirillales</taxon>
        <taxon>Terasakiispira</taxon>
    </lineage>
</organism>
<sequence length="170" mass="20046">MIDEQYEDDELLPSRSQLKREDEARKALGRRLTALKADQLAKLELPDDLREGIATFHRIRSREAQRRQIQYLGKVLRHMDTEALAQQMDLFDASTQAHAQHFQKLEQWRDRLLDNEQGQEALTQYLSQYPQADSQTLRNLVRSARKERDQQKAPASARKLFRYLREIDGL</sequence>
<comment type="caution">
    <text evidence="7">The sequence shown here is derived from an EMBL/GenBank/DDBJ whole genome shotgun (WGS) entry which is preliminary data.</text>
</comment>
<name>A0A1E2V6Q2_9GAMM</name>
<dbReference type="STRING" id="197479.BFW38_02975"/>
<comment type="similarity">
    <text evidence="5">Belongs to the DarP family.</text>
</comment>
<dbReference type="InterPro" id="IPR023153">
    <property type="entry name" value="DarP_sf"/>
</dbReference>